<dbReference type="AlphaFoldDB" id="A0A918VED7"/>
<dbReference type="Pfam" id="PF00465">
    <property type="entry name" value="Fe-ADH"/>
    <property type="match status" value="1"/>
</dbReference>
<evidence type="ECO:0000256" key="2">
    <source>
        <dbReference type="ARBA" id="ARBA00007358"/>
    </source>
</evidence>
<protein>
    <recommendedName>
        <fullName evidence="7">Alcohol dehydrogenase 2</fullName>
    </recommendedName>
    <alternativeName>
        <fullName evidence="8">Alcohol dehydrogenase II</fullName>
    </alternativeName>
</protein>
<name>A0A918VED7_9SPHN</name>
<accession>A0A918VED7</accession>
<dbReference type="FunFam" id="1.20.1090.10:FF:000001">
    <property type="entry name" value="Aldehyde-alcohol dehydrogenase"/>
    <property type="match status" value="1"/>
</dbReference>
<evidence type="ECO:0000256" key="4">
    <source>
        <dbReference type="ARBA" id="ARBA00023004"/>
    </source>
</evidence>
<evidence type="ECO:0000256" key="6">
    <source>
        <dbReference type="ARBA" id="ARBA00049243"/>
    </source>
</evidence>
<dbReference type="CDD" id="cd08194">
    <property type="entry name" value="Fe-ADH-like"/>
    <property type="match status" value="1"/>
</dbReference>
<evidence type="ECO:0000256" key="8">
    <source>
        <dbReference type="ARBA" id="ARBA00076680"/>
    </source>
</evidence>
<dbReference type="PANTHER" id="PTHR11496">
    <property type="entry name" value="ALCOHOL DEHYDROGENASE"/>
    <property type="match status" value="1"/>
</dbReference>
<evidence type="ECO:0000256" key="3">
    <source>
        <dbReference type="ARBA" id="ARBA00023002"/>
    </source>
</evidence>
<comment type="caution">
    <text evidence="11">The sequence shown here is derived from an EMBL/GenBank/DDBJ whole genome shotgun (WGS) entry which is preliminary data.</text>
</comment>
<sequence length="385" mass="40035">MAAIHLPRAMRIGAGTLDELPEALAQFGLSRPLIVTDGWMASSGVLERVETILTAAGLQPRAFTGVVPDPTVTSVEAATAFLREGDHDCVIGLGGGSSIDTAKVVAVKAARDLPITALKAPHQEDAPALPIVAIPTTAGTGSEATRVTVITDAATDEKMLCMGLAYLPSIAILDYELTLTKPARLTADTGIDSLVHAVEAYVSRRANPFSDAAALSAMRLIWPNLPLACADPGNRPAREALMLGALQGGIAFSNASVALVHGMSRPIGAHFHVSHGLSNAMLMPVVTQWSAPAALPRYATCARAMGIADDSESDQSAVGRLVEALHRINADLSVPTPAAYGIARDRWDDLVPLMAAQALASGSPANNPRVPDAAEIAALYAQAWD</sequence>
<keyword evidence="3" id="KW-0560">Oxidoreductase</keyword>
<evidence type="ECO:0000313" key="11">
    <source>
        <dbReference type="EMBL" id="GGZ94754.1"/>
    </source>
</evidence>
<evidence type="ECO:0000256" key="5">
    <source>
        <dbReference type="ARBA" id="ARBA00049164"/>
    </source>
</evidence>
<dbReference type="InterPro" id="IPR001670">
    <property type="entry name" value="ADH_Fe/GldA"/>
</dbReference>
<reference evidence="11" key="2">
    <citation type="submission" date="2020-09" db="EMBL/GenBank/DDBJ databases">
        <authorList>
            <person name="Sun Q."/>
            <person name="Kim S."/>
        </authorList>
    </citation>
    <scope>NUCLEOTIDE SEQUENCE</scope>
    <source>
        <strain evidence="11">KCTC 32422</strain>
    </source>
</reference>
<dbReference type="Proteomes" id="UP000634139">
    <property type="component" value="Unassembled WGS sequence"/>
</dbReference>
<gene>
    <name evidence="11" type="ORF">GCM10011617_13210</name>
</gene>
<evidence type="ECO:0000313" key="12">
    <source>
        <dbReference type="Proteomes" id="UP000634139"/>
    </source>
</evidence>
<dbReference type="EMBL" id="BMZD01000003">
    <property type="protein sequence ID" value="GGZ94754.1"/>
    <property type="molecule type" value="Genomic_DNA"/>
</dbReference>
<dbReference type="Gene3D" id="1.20.1090.10">
    <property type="entry name" value="Dehydroquinate synthase-like - alpha domain"/>
    <property type="match status" value="1"/>
</dbReference>
<dbReference type="InterPro" id="IPR039697">
    <property type="entry name" value="Alcohol_dehydrogenase_Fe"/>
</dbReference>
<feature type="domain" description="Alcohol dehydrogenase iron-type/glycerol dehydrogenase GldA" evidence="9">
    <location>
        <begin position="7"/>
        <end position="174"/>
    </location>
</feature>
<dbReference type="Pfam" id="PF25137">
    <property type="entry name" value="ADH_Fe_C"/>
    <property type="match status" value="1"/>
</dbReference>
<evidence type="ECO:0000256" key="1">
    <source>
        <dbReference type="ARBA" id="ARBA00001962"/>
    </source>
</evidence>
<dbReference type="RefSeq" id="WP_189539738.1">
    <property type="nucleotide sequence ID" value="NZ_BMZD01000003.1"/>
</dbReference>
<evidence type="ECO:0000256" key="7">
    <source>
        <dbReference type="ARBA" id="ARBA00074848"/>
    </source>
</evidence>
<evidence type="ECO:0000259" key="9">
    <source>
        <dbReference type="Pfam" id="PF00465"/>
    </source>
</evidence>
<proteinExistence type="inferred from homology"/>
<dbReference type="SUPFAM" id="SSF56796">
    <property type="entry name" value="Dehydroquinate synthase-like"/>
    <property type="match status" value="1"/>
</dbReference>
<dbReference type="FunFam" id="3.40.50.1970:FF:000003">
    <property type="entry name" value="Alcohol dehydrogenase, iron-containing"/>
    <property type="match status" value="1"/>
</dbReference>
<comment type="catalytic activity">
    <reaction evidence="5">
        <text>a secondary alcohol + NAD(+) = a ketone + NADH + H(+)</text>
        <dbReference type="Rhea" id="RHEA:10740"/>
        <dbReference type="ChEBI" id="CHEBI:15378"/>
        <dbReference type="ChEBI" id="CHEBI:17087"/>
        <dbReference type="ChEBI" id="CHEBI:35681"/>
        <dbReference type="ChEBI" id="CHEBI:57540"/>
        <dbReference type="ChEBI" id="CHEBI:57945"/>
        <dbReference type="EC" id="1.1.1.1"/>
    </reaction>
</comment>
<comment type="cofactor">
    <cofactor evidence="1">
        <name>Fe cation</name>
        <dbReference type="ChEBI" id="CHEBI:24875"/>
    </cofactor>
</comment>
<dbReference type="GO" id="GO:0004022">
    <property type="term" value="F:alcohol dehydrogenase (NAD+) activity"/>
    <property type="evidence" value="ECO:0007669"/>
    <property type="project" value="UniProtKB-EC"/>
</dbReference>
<keyword evidence="4" id="KW-0408">Iron</keyword>
<dbReference type="Gene3D" id="3.40.50.1970">
    <property type="match status" value="1"/>
</dbReference>
<organism evidence="11 12">
    <name type="scientific">Novosphingobium arvoryzae</name>
    <dbReference type="NCBI Taxonomy" id="1256514"/>
    <lineage>
        <taxon>Bacteria</taxon>
        <taxon>Pseudomonadati</taxon>
        <taxon>Pseudomonadota</taxon>
        <taxon>Alphaproteobacteria</taxon>
        <taxon>Sphingomonadales</taxon>
        <taxon>Sphingomonadaceae</taxon>
        <taxon>Novosphingobium</taxon>
    </lineage>
</organism>
<dbReference type="GO" id="GO:0046872">
    <property type="term" value="F:metal ion binding"/>
    <property type="evidence" value="ECO:0007669"/>
    <property type="project" value="InterPro"/>
</dbReference>
<dbReference type="InterPro" id="IPR056798">
    <property type="entry name" value="ADH_Fe_C"/>
</dbReference>
<reference evidence="11" key="1">
    <citation type="journal article" date="2014" name="Int. J. Syst. Evol. Microbiol.">
        <title>Complete genome sequence of Corynebacterium casei LMG S-19264T (=DSM 44701T), isolated from a smear-ripened cheese.</title>
        <authorList>
            <consortium name="US DOE Joint Genome Institute (JGI-PGF)"/>
            <person name="Walter F."/>
            <person name="Albersmeier A."/>
            <person name="Kalinowski J."/>
            <person name="Ruckert C."/>
        </authorList>
    </citation>
    <scope>NUCLEOTIDE SEQUENCE</scope>
    <source>
        <strain evidence="11">KCTC 32422</strain>
    </source>
</reference>
<dbReference type="PANTHER" id="PTHR11496:SF102">
    <property type="entry name" value="ALCOHOL DEHYDROGENASE 4"/>
    <property type="match status" value="1"/>
</dbReference>
<comment type="similarity">
    <text evidence="2">Belongs to the iron-containing alcohol dehydrogenase family.</text>
</comment>
<comment type="catalytic activity">
    <reaction evidence="6">
        <text>a primary alcohol + NAD(+) = an aldehyde + NADH + H(+)</text>
        <dbReference type="Rhea" id="RHEA:10736"/>
        <dbReference type="ChEBI" id="CHEBI:15378"/>
        <dbReference type="ChEBI" id="CHEBI:15734"/>
        <dbReference type="ChEBI" id="CHEBI:17478"/>
        <dbReference type="ChEBI" id="CHEBI:57540"/>
        <dbReference type="ChEBI" id="CHEBI:57945"/>
        <dbReference type="EC" id="1.1.1.1"/>
    </reaction>
</comment>
<feature type="domain" description="Fe-containing alcohol dehydrogenase-like C-terminal" evidence="10">
    <location>
        <begin position="186"/>
        <end position="384"/>
    </location>
</feature>
<keyword evidence="12" id="KW-1185">Reference proteome</keyword>
<evidence type="ECO:0000259" key="10">
    <source>
        <dbReference type="Pfam" id="PF25137"/>
    </source>
</evidence>